<dbReference type="PANTHER" id="PTHR34473">
    <property type="entry name" value="UPF0699 TRANSMEMBRANE PROTEIN YDBS"/>
    <property type="match status" value="1"/>
</dbReference>
<dbReference type="OrthoDB" id="1862204at2"/>
<feature type="transmembrane region" description="Helical" evidence="1">
    <location>
        <begin position="220"/>
        <end position="241"/>
    </location>
</feature>
<dbReference type="PANTHER" id="PTHR34473:SF2">
    <property type="entry name" value="UPF0699 TRANSMEMBRANE PROTEIN YDBT"/>
    <property type="match status" value="1"/>
</dbReference>
<feature type="transmembrane region" description="Helical" evidence="1">
    <location>
        <begin position="158"/>
        <end position="185"/>
    </location>
</feature>
<keyword evidence="1" id="KW-0472">Membrane</keyword>
<dbReference type="AlphaFoldDB" id="A0A1H6HMP9"/>
<feature type="domain" description="YdbS-like PH" evidence="2">
    <location>
        <begin position="404"/>
        <end position="476"/>
    </location>
</feature>
<keyword evidence="1" id="KW-0812">Transmembrane</keyword>
<feature type="transmembrane region" description="Helical" evidence="1">
    <location>
        <begin position="376"/>
        <end position="405"/>
    </location>
</feature>
<organism evidence="3 4">
    <name type="scientific">Ruminococcus flavefaciens</name>
    <dbReference type="NCBI Taxonomy" id="1265"/>
    <lineage>
        <taxon>Bacteria</taxon>
        <taxon>Bacillati</taxon>
        <taxon>Bacillota</taxon>
        <taxon>Clostridia</taxon>
        <taxon>Eubacteriales</taxon>
        <taxon>Oscillospiraceae</taxon>
        <taxon>Ruminococcus</taxon>
    </lineage>
</organism>
<dbReference type="Pfam" id="PF03703">
    <property type="entry name" value="bPH_2"/>
    <property type="match status" value="3"/>
</dbReference>
<proteinExistence type="predicted"/>
<feature type="domain" description="YdbS-like PH" evidence="2">
    <location>
        <begin position="63"/>
        <end position="121"/>
    </location>
</feature>
<evidence type="ECO:0000259" key="2">
    <source>
        <dbReference type="Pfam" id="PF03703"/>
    </source>
</evidence>
<gene>
    <name evidence="3" type="ORF">SAMN02910265_00039</name>
</gene>
<feature type="domain" description="YdbS-like PH" evidence="2">
    <location>
        <begin position="254"/>
        <end position="302"/>
    </location>
</feature>
<dbReference type="InterPro" id="IPR005182">
    <property type="entry name" value="YdbS-like_PH"/>
</dbReference>
<protein>
    <submittedName>
        <fullName evidence="3">Uncharacterized membrane protein YdbT, contains bPH2 (Pleckstrin homology) domain</fullName>
    </submittedName>
</protein>
<evidence type="ECO:0000313" key="4">
    <source>
        <dbReference type="Proteomes" id="UP000183190"/>
    </source>
</evidence>
<accession>A0A1H6HMP9</accession>
<dbReference type="EMBL" id="FNWV01000001">
    <property type="protein sequence ID" value="SEH36766.1"/>
    <property type="molecule type" value="Genomic_DNA"/>
</dbReference>
<dbReference type="RefSeq" id="WP_074713907.1">
    <property type="nucleotide sequence ID" value="NZ_FNWV01000001.1"/>
</dbReference>
<reference evidence="3 4" key="1">
    <citation type="submission" date="2016-10" db="EMBL/GenBank/DDBJ databases">
        <authorList>
            <person name="de Groot N.N."/>
        </authorList>
    </citation>
    <scope>NUCLEOTIDE SEQUENCE [LARGE SCALE GENOMIC DNA]</scope>
    <source>
        <strain evidence="3 4">YAD2003</strain>
    </source>
</reference>
<feature type="transmembrane region" description="Helical" evidence="1">
    <location>
        <begin position="45"/>
        <end position="65"/>
    </location>
</feature>
<keyword evidence="1" id="KW-1133">Transmembrane helix</keyword>
<evidence type="ECO:0000313" key="3">
    <source>
        <dbReference type="EMBL" id="SEH36766.1"/>
    </source>
</evidence>
<feature type="transmembrane region" description="Helical" evidence="1">
    <location>
        <begin position="343"/>
        <end position="364"/>
    </location>
</feature>
<evidence type="ECO:0000256" key="1">
    <source>
        <dbReference type="SAM" id="Phobius"/>
    </source>
</evidence>
<sequence length="487" mass="56193">MYHEHPIKMLKYSFKNIWLLVFPLMRGIYTYHFDKDWFYSWVKGAWFDIAVLGAILVFGFVRWFFSRIDFTSEEIVHRDGVFVRVNTYIPYKNISSSTVEQPFYLVPLKAVRFRCDTRAGIFKTVDMKLIVGKKAFDAIMLHMPDINEKKKIEGLPQINMLSVLLFSIFFSSGFSGTIYVATFFFKGGDIAYNIISRSLNLLTEETAKISEKLVLKIPTAALFIGVFFIVSWFLSFLVNLFRYGRFVIECDKKYMKIGYGILNRKEYRIKTSHINYTDLRQNLIMKMFGAVAVNINCPGYGASKNRLPVLLPVKFEKNLSNDLNVIGIYSGIKNDYCAQPAGIGSYLLIPLLVTALIIPSHDWIAELFPRFAELSFFIAVMLEIPSVWFIIVKFTALMTSGVALYEDKIMIRCSVWTRFHTVVSEKDKIIKIELEQNLLQAMSGRCAMSIWFEGEEHRRFKIKAMNADEVRKIAKKLGYELGNKVSA</sequence>
<name>A0A1H6HMP9_RUMFL</name>
<feature type="transmembrane region" description="Helical" evidence="1">
    <location>
        <begin position="12"/>
        <end position="33"/>
    </location>
</feature>
<dbReference type="Proteomes" id="UP000183190">
    <property type="component" value="Unassembled WGS sequence"/>
</dbReference>